<feature type="compositionally biased region" description="Polar residues" evidence="1">
    <location>
        <begin position="176"/>
        <end position="196"/>
    </location>
</feature>
<sequence>MVTLLKRPRCDESRQFIRGVRVPKTSSSTEFCVITLQDPVVDPEWIFHHPRFRRDKPSEMTLPQNERWFYAKKVYSRVPSAAGNARRLLCERREHDQGNSTCRHFCELLGPNLCKECWKLVQRTDAFKEHRINSYPSEFKRDKDPFSAMIASREKRIEYNESEEEIVDETEDEDSLYTSRKLSSKTPPQDSGYSSRMSYIRSLSRTPSGDICPRVTSRSKVTRSAVNEREISAAKNGRRSSEVESTPIWKNAYLAKLREREPFKDILTSNLHYPRTLRHAWRDLPVQPVLMDLKLINFTIYDGTKLNERAPKAYK</sequence>
<comment type="caution">
    <text evidence="2">The sequence shown here is derived from an EMBL/GenBank/DDBJ whole genome shotgun (WGS) entry which is preliminary data.</text>
</comment>
<gene>
    <name evidence="2" type="ORF">OS493_021241</name>
</gene>
<organism evidence="2 3">
    <name type="scientific">Desmophyllum pertusum</name>
    <dbReference type="NCBI Taxonomy" id="174260"/>
    <lineage>
        <taxon>Eukaryota</taxon>
        <taxon>Metazoa</taxon>
        <taxon>Cnidaria</taxon>
        <taxon>Anthozoa</taxon>
        <taxon>Hexacorallia</taxon>
        <taxon>Scleractinia</taxon>
        <taxon>Caryophylliina</taxon>
        <taxon>Caryophylliidae</taxon>
        <taxon>Desmophyllum</taxon>
    </lineage>
</organism>
<accession>A0A9W9ZRD9</accession>
<dbReference type="Proteomes" id="UP001163046">
    <property type="component" value="Unassembled WGS sequence"/>
</dbReference>
<feature type="compositionally biased region" description="Acidic residues" evidence="1">
    <location>
        <begin position="161"/>
        <end position="175"/>
    </location>
</feature>
<evidence type="ECO:0000256" key="1">
    <source>
        <dbReference type="SAM" id="MobiDB-lite"/>
    </source>
</evidence>
<dbReference type="AlphaFoldDB" id="A0A9W9ZRD9"/>
<keyword evidence="3" id="KW-1185">Reference proteome</keyword>
<dbReference type="EMBL" id="MU825886">
    <property type="protein sequence ID" value="KAJ7384609.1"/>
    <property type="molecule type" value="Genomic_DNA"/>
</dbReference>
<reference evidence="2" key="1">
    <citation type="submission" date="2023-01" db="EMBL/GenBank/DDBJ databases">
        <title>Genome assembly of the deep-sea coral Lophelia pertusa.</title>
        <authorList>
            <person name="Herrera S."/>
            <person name="Cordes E."/>
        </authorList>
    </citation>
    <scope>NUCLEOTIDE SEQUENCE</scope>
    <source>
        <strain evidence="2">USNM1676648</strain>
        <tissue evidence="2">Polyp</tissue>
    </source>
</reference>
<protein>
    <submittedName>
        <fullName evidence="2">Uncharacterized protein</fullName>
    </submittedName>
</protein>
<evidence type="ECO:0000313" key="3">
    <source>
        <dbReference type="Proteomes" id="UP001163046"/>
    </source>
</evidence>
<dbReference type="OrthoDB" id="5958529at2759"/>
<evidence type="ECO:0000313" key="2">
    <source>
        <dbReference type="EMBL" id="KAJ7384609.1"/>
    </source>
</evidence>
<feature type="region of interest" description="Disordered" evidence="1">
    <location>
        <begin position="161"/>
        <end position="196"/>
    </location>
</feature>
<name>A0A9W9ZRD9_9CNID</name>
<proteinExistence type="predicted"/>